<evidence type="ECO:0000313" key="3">
    <source>
        <dbReference type="Proteomes" id="UP000576082"/>
    </source>
</evidence>
<accession>A0A7X9RRA6</accession>
<gene>
    <name evidence="2" type="ORF">HHU12_06715</name>
</gene>
<sequence>MSDKKPTFFEGFKEPFEMVNKLRIVFYSLASLSVPFFTIWYLQDKNEELEGVIAPLGKVFSGIVALIAVAVAVVVYMQYQKKLKVIRKEDSLPYRLTMLLKAQSFKFIPLAVAPVVTVVLYRLTLEPLMMGVYLFSLILLAMSNPTVHTVISDLRLNKRDKEIMLQNIPFEETDMKL</sequence>
<keyword evidence="1" id="KW-0812">Transmembrane</keyword>
<keyword evidence="1" id="KW-1133">Transmembrane helix</keyword>
<reference evidence="2 3" key="1">
    <citation type="submission" date="2020-04" db="EMBL/GenBank/DDBJ databases">
        <title>Flammeovirga sp. SR4, a novel species isolated from seawater.</title>
        <authorList>
            <person name="Wang X."/>
        </authorList>
    </citation>
    <scope>NUCLEOTIDE SEQUENCE [LARGE SCALE GENOMIC DNA]</scope>
    <source>
        <strain evidence="2 3">ATCC 23126</strain>
    </source>
</reference>
<proteinExistence type="predicted"/>
<dbReference type="Proteomes" id="UP000576082">
    <property type="component" value="Unassembled WGS sequence"/>
</dbReference>
<comment type="caution">
    <text evidence="2">The sequence shown here is derived from an EMBL/GenBank/DDBJ whole genome shotgun (WGS) entry which is preliminary data.</text>
</comment>
<name>A0A7X9RRA6_9BACT</name>
<feature type="transmembrane region" description="Helical" evidence="1">
    <location>
        <begin position="24"/>
        <end position="43"/>
    </location>
</feature>
<feature type="transmembrane region" description="Helical" evidence="1">
    <location>
        <begin position="59"/>
        <end position="79"/>
    </location>
</feature>
<feature type="transmembrane region" description="Helical" evidence="1">
    <location>
        <begin position="130"/>
        <end position="151"/>
    </location>
</feature>
<feature type="transmembrane region" description="Helical" evidence="1">
    <location>
        <begin position="105"/>
        <end position="124"/>
    </location>
</feature>
<keyword evidence="3" id="KW-1185">Reference proteome</keyword>
<protein>
    <submittedName>
        <fullName evidence="2">Uncharacterized protein</fullName>
    </submittedName>
</protein>
<dbReference type="EMBL" id="JABANE010000013">
    <property type="protein sequence ID" value="NME67653.1"/>
    <property type="molecule type" value="Genomic_DNA"/>
</dbReference>
<organism evidence="2 3">
    <name type="scientific">Flammeovirga aprica JL-4</name>
    <dbReference type="NCBI Taxonomy" id="694437"/>
    <lineage>
        <taxon>Bacteria</taxon>
        <taxon>Pseudomonadati</taxon>
        <taxon>Bacteroidota</taxon>
        <taxon>Cytophagia</taxon>
        <taxon>Cytophagales</taxon>
        <taxon>Flammeovirgaceae</taxon>
        <taxon>Flammeovirga</taxon>
    </lineage>
</organism>
<evidence type="ECO:0000256" key="1">
    <source>
        <dbReference type="SAM" id="Phobius"/>
    </source>
</evidence>
<dbReference type="RefSeq" id="WP_169655986.1">
    <property type="nucleotide sequence ID" value="NZ_JABANE010000013.1"/>
</dbReference>
<evidence type="ECO:0000313" key="2">
    <source>
        <dbReference type="EMBL" id="NME67653.1"/>
    </source>
</evidence>
<dbReference type="AlphaFoldDB" id="A0A7X9RRA6"/>
<keyword evidence="1" id="KW-0472">Membrane</keyword>